<reference evidence="2" key="1">
    <citation type="submission" date="2021-07" db="EMBL/GenBank/DDBJ databases">
        <title>Draft genome of Mortierella alpina, strain LL118, isolated from an aspen leaf litter sample.</title>
        <authorList>
            <person name="Yang S."/>
            <person name="Vinatzer B.A."/>
        </authorList>
    </citation>
    <scope>NUCLEOTIDE SEQUENCE</scope>
    <source>
        <strain evidence="2">LL118</strain>
    </source>
</reference>
<protein>
    <recommendedName>
        <fullName evidence="4">Helitron helicase-like domain-containing protein</fullName>
    </recommendedName>
</protein>
<gene>
    <name evidence="2" type="ORF">KVV02_005373</name>
</gene>
<proteinExistence type="predicted"/>
<dbReference type="PANTHER" id="PTHR45786:SF74">
    <property type="entry name" value="ATP-DEPENDENT DNA HELICASE"/>
    <property type="match status" value="1"/>
</dbReference>
<evidence type="ECO:0000313" key="3">
    <source>
        <dbReference type="Proteomes" id="UP000717515"/>
    </source>
</evidence>
<evidence type="ECO:0008006" key="4">
    <source>
        <dbReference type="Google" id="ProtNLM"/>
    </source>
</evidence>
<comment type="caution">
    <text evidence="2">The sequence shown here is derived from an EMBL/GenBank/DDBJ whole genome shotgun (WGS) entry which is preliminary data.</text>
</comment>
<dbReference type="EMBL" id="JAIFTL010000621">
    <property type="protein sequence ID" value="KAG9319115.1"/>
    <property type="molecule type" value="Genomic_DNA"/>
</dbReference>
<dbReference type="Proteomes" id="UP000717515">
    <property type="component" value="Unassembled WGS sequence"/>
</dbReference>
<dbReference type="AlphaFoldDB" id="A0A9P7ZX04"/>
<feature type="compositionally biased region" description="Basic and acidic residues" evidence="1">
    <location>
        <begin position="296"/>
        <end position="312"/>
    </location>
</feature>
<dbReference type="PANTHER" id="PTHR45786">
    <property type="entry name" value="DNA BINDING PROTEIN-LIKE"/>
    <property type="match status" value="1"/>
</dbReference>
<evidence type="ECO:0000256" key="1">
    <source>
        <dbReference type="SAM" id="MobiDB-lite"/>
    </source>
</evidence>
<sequence length="405" mass="47000">MPFRESLIRGDDVKDGRHYINQRIHCSQCNAFVWIEERSSSSTIANPKFQICCGEGKVNLPALSHIPELVEHLSRTTRQHKKFKESTRKYNAALSFTSMGVNVDETLAKKSEGVYTFRIQGQVVHKIGSLMPRPNQGPTTFNQIYIHDPHEQAERRNQIFNGGLILERLRDLQGYLERYNPFCRIYKSIREREHGQDVEGLRIIMRSGHVDKGEHPGQHNLPTAPEVAVLLPNVGTEIHKRDIILECRNGGMERIHETHIKCDALQYPLLHPAGENGWTFERYLLQIDDNQAPAVDVREEQPEQHGEGHGQEDPEDFVDLGDEELDVQENPEEAYQAYQENNAFIRSKFVTARQFYAYRLQTRPIGATDRRCYFWLFGRLCHQYVVDQYAKIEGQRPSFLRYNQK</sequence>
<feature type="region of interest" description="Disordered" evidence="1">
    <location>
        <begin position="296"/>
        <end position="317"/>
    </location>
</feature>
<accession>A0A9P7ZX04</accession>
<name>A0A9P7ZX04_MORAP</name>
<organism evidence="2 3">
    <name type="scientific">Mortierella alpina</name>
    <name type="common">Oleaginous fungus</name>
    <name type="synonym">Mortierella renispora</name>
    <dbReference type="NCBI Taxonomy" id="64518"/>
    <lineage>
        <taxon>Eukaryota</taxon>
        <taxon>Fungi</taxon>
        <taxon>Fungi incertae sedis</taxon>
        <taxon>Mucoromycota</taxon>
        <taxon>Mortierellomycotina</taxon>
        <taxon>Mortierellomycetes</taxon>
        <taxon>Mortierellales</taxon>
        <taxon>Mortierellaceae</taxon>
        <taxon>Mortierella</taxon>
    </lineage>
</organism>
<evidence type="ECO:0000313" key="2">
    <source>
        <dbReference type="EMBL" id="KAG9319115.1"/>
    </source>
</evidence>